<feature type="transmembrane region" description="Helical" evidence="8">
    <location>
        <begin position="145"/>
        <end position="163"/>
    </location>
</feature>
<proteinExistence type="inferred from homology"/>
<dbReference type="PANTHER" id="PTHR34975:SF2">
    <property type="entry name" value="SPORE GERMINATION PROTEIN A2"/>
    <property type="match status" value="1"/>
</dbReference>
<accession>A0ABP3UGF6</accession>
<dbReference type="EMBL" id="BAAACF010000014">
    <property type="protein sequence ID" value="GAA0731292.1"/>
    <property type="molecule type" value="Genomic_DNA"/>
</dbReference>
<comment type="caution">
    <text evidence="9">The sequence shown here is derived from an EMBL/GenBank/DDBJ whole genome shotgun (WGS) entry which is preliminary data.</text>
</comment>
<dbReference type="NCBIfam" id="TIGR00912">
    <property type="entry name" value="2A0309"/>
    <property type="match status" value="1"/>
</dbReference>
<dbReference type="Proteomes" id="UP001500339">
    <property type="component" value="Unassembled WGS sequence"/>
</dbReference>
<evidence type="ECO:0000256" key="1">
    <source>
        <dbReference type="ARBA" id="ARBA00004141"/>
    </source>
</evidence>
<evidence type="ECO:0000256" key="2">
    <source>
        <dbReference type="ARBA" id="ARBA00007998"/>
    </source>
</evidence>
<feature type="transmembrane region" description="Helical" evidence="8">
    <location>
        <begin position="333"/>
        <end position="353"/>
    </location>
</feature>
<dbReference type="Pfam" id="PF03845">
    <property type="entry name" value="Spore_permease"/>
    <property type="match status" value="1"/>
</dbReference>
<keyword evidence="6 8" id="KW-1133">Transmembrane helix</keyword>
<evidence type="ECO:0000256" key="8">
    <source>
        <dbReference type="SAM" id="Phobius"/>
    </source>
</evidence>
<keyword evidence="7 8" id="KW-0472">Membrane</keyword>
<evidence type="ECO:0000256" key="3">
    <source>
        <dbReference type="ARBA" id="ARBA00022448"/>
    </source>
</evidence>
<comment type="similarity">
    <text evidence="2">Belongs to the amino acid-polyamine-organocation (APC) superfamily. Spore germination protein (SGP) (TC 2.A.3.9) family.</text>
</comment>
<sequence>MEIKNNILTPIEFMSIIIGNIIGVGILVLPANVSKYAYEDGWISIILGSIYPFYICLLGIYISKIYPDKNILFLSRKYFGKIVGNILNFLFFTIFIYNAITGLAPTGYILVNFLSFFLNKNNTIFLISLVALYTVFKDLKLIGRLNIVMLFITIFLLTFPLPGIKEGQMLNIRPVFKSSISQILKGAYETIFSYTGIEVFFLIYPYVENKKKIKSYSLKACLFVLISYSWVQFICLYYLGSETINKVNWPLITTTETLIIPLINNMRYIFIFLWVNIIIKTISNNYFFSTYIFADIIGGKIDRKFVVILVFPVILFISTYFENAVIINNFIKLATPFVLAYTIFFITIIAILVKKDVSYGKNV</sequence>
<keyword evidence="5 8" id="KW-0812">Transmembrane</keyword>
<dbReference type="PANTHER" id="PTHR34975">
    <property type="entry name" value="SPORE GERMINATION PROTEIN A2"/>
    <property type="match status" value="1"/>
</dbReference>
<name>A0ABP3UGF6_9CLOT</name>
<comment type="subcellular location">
    <subcellularLocation>
        <location evidence="1">Membrane</location>
        <topology evidence="1">Multi-pass membrane protein</topology>
    </subcellularLocation>
</comment>
<feature type="transmembrane region" description="Helical" evidence="8">
    <location>
        <begin position="106"/>
        <end position="133"/>
    </location>
</feature>
<evidence type="ECO:0000313" key="10">
    <source>
        <dbReference type="Proteomes" id="UP001500339"/>
    </source>
</evidence>
<feature type="transmembrane region" description="Helical" evidence="8">
    <location>
        <begin position="268"/>
        <end position="293"/>
    </location>
</feature>
<gene>
    <name evidence="9" type="ORF">GCM10008905_33430</name>
</gene>
<organism evidence="9 10">
    <name type="scientific">Clostridium malenominatum</name>
    <dbReference type="NCBI Taxonomy" id="1539"/>
    <lineage>
        <taxon>Bacteria</taxon>
        <taxon>Bacillati</taxon>
        <taxon>Bacillota</taxon>
        <taxon>Clostridia</taxon>
        <taxon>Eubacteriales</taxon>
        <taxon>Clostridiaceae</taxon>
        <taxon>Clostridium</taxon>
    </lineage>
</organism>
<keyword evidence="3" id="KW-0813">Transport</keyword>
<evidence type="ECO:0000256" key="7">
    <source>
        <dbReference type="ARBA" id="ARBA00023136"/>
    </source>
</evidence>
<feature type="transmembrane region" description="Helical" evidence="8">
    <location>
        <begin position="7"/>
        <end position="29"/>
    </location>
</feature>
<feature type="transmembrane region" description="Helical" evidence="8">
    <location>
        <begin position="305"/>
        <end position="321"/>
    </location>
</feature>
<dbReference type="Gene3D" id="1.20.1740.10">
    <property type="entry name" value="Amino acid/polyamine transporter I"/>
    <property type="match status" value="1"/>
</dbReference>
<evidence type="ECO:0000313" key="9">
    <source>
        <dbReference type="EMBL" id="GAA0731292.1"/>
    </source>
</evidence>
<reference evidence="10" key="1">
    <citation type="journal article" date="2019" name="Int. J. Syst. Evol. Microbiol.">
        <title>The Global Catalogue of Microorganisms (GCM) 10K type strain sequencing project: providing services to taxonomists for standard genome sequencing and annotation.</title>
        <authorList>
            <consortium name="The Broad Institute Genomics Platform"/>
            <consortium name="The Broad Institute Genome Sequencing Center for Infectious Disease"/>
            <person name="Wu L."/>
            <person name="Ma J."/>
        </authorList>
    </citation>
    <scope>NUCLEOTIDE SEQUENCE [LARGE SCALE GENOMIC DNA]</scope>
    <source>
        <strain evidence="10">JCM 1405</strain>
    </source>
</reference>
<protein>
    <submittedName>
        <fullName evidence="9">Endospore germination permease</fullName>
    </submittedName>
</protein>
<keyword evidence="4" id="KW-0309">Germination</keyword>
<keyword evidence="10" id="KW-1185">Reference proteome</keyword>
<feature type="transmembrane region" description="Helical" evidence="8">
    <location>
        <begin position="183"/>
        <end position="204"/>
    </location>
</feature>
<dbReference type="InterPro" id="IPR004761">
    <property type="entry name" value="Spore_GerAB"/>
</dbReference>
<evidence type="ECO:0000256" key="5">
    <source>
        <dbReference type="ARBA" id="ARBA00022692"/>
    </source>
</evidence>
<dbReference type="RefSeq" id="WP_343771605.1">
    <property type="nucleotide sequence ID" value="NZ_BAAACF010000014.1"/>
</dbReference>
<feature type="transmembrane region" description="Helical" evidence="8">
    <location>
        <begin position="216"/>
        <end position="239"/>
    </location>
</feature>
<evidence type="ECO:0000256" key="6">
    <source>
        <dbReference type="ARBA" id="ARBA00022989"/>
    </source>
</evidence>
<feature type="transmembrane region" description="Helical" evidence="8">
    <location>
        <begin position="41"/>
        <end position="62"/>
    </location>
</feature>
<evidence type="ECO:0000256" key="4">
    <source>
        <dbReference type="ARBA" id="ARBA00022544"/>
    </source>
</evidence>
<feature type="transmembrane region" description="Helical" evidence="8">
    <location>
        <begin position="82"/>
        <end position="100"/>
    </location>
</feature>